<evidence type="ECO:0000313" key="3">
    <source>
        <dbReference type="Proteomes" id="UP000315971"/>
    </source>
</evidence>
<accession>A0A521DWS4</accession>
<dbReference type="PROSITE" id="PS51819">
    <property type="entry name" value="VOC"/>
    <property type="match status" value="1"/>
</dbReference>
<protein>
    <submittedName>
        <fullName evidence="2">Catechol-2,3-dioxygenase</fullName>
    </submittedName>
</protein>
<reference evidence="2 3" key="1">
    <citation type="submission" date="2017-05" db="EMBL/GenBank/DDBJ databases">
        <authorList>
            <person name="Varghese N."/>
            <person name="Submissions S."/>
        </authorList>
    </citation>
    <scope>NUCLEOTIDE SEQUENCE [LARGE SCALE GENOMIC DNA]</scope>
    <source>
        <strain evidence="2 3">DSM 21342</strain>
    </source>
</reference>
<dbReference type="GO" id="GO:0051213">
    <property type="term" value="F:dioxygenase activity"/>
    <property type="evidence" value="ECO:0007669"/>
    <property type="project" value="UniProtKB-KW"/>
</dbReference>
<dbReference type="SUPFAM" id="SSF54593">
    <property type="entry name" value="Glyoxalase/Bleomycin resistance protein/Dihydroxybiphenyl dioxygenase"/>
    <property type="match status" value="1"/>
</dbReference>
<evidence type="ECO:0000313" key="2">
    <source>
        <dbReference type="EMBL" id="SMO76095.1"/>
    </source>
</evidence>
<feature type="domain" description="VOC" evidence="1">
    <location>
        <begin position="2"/>
        <end position="114"/>
    </location>
</feature>
<dbReference type="Pfam" id="PF00903">
    <property type="entry name" value="Glyoxalase"/>
    <property type="match status" value="1"/>
</dbReference>
<dbReference type="AlphaFoldDB" id="A0A521DWS4"/>
<sequence>MIIQQLTIYTGRLKEQIEFYQHLLGLSLMAKTETSAEFKIGHTILMLLENSSATPYHFAINIPANKDEEALKWLKQRVKILADNGHDLIDFKSWNAKAMYFYDSDKNIVELIARKNLKTEMNEPFNQTHFLGISEIGLSVQNIEETYLAIKAIKELSIYDGNFDKFCAVGDEQGLFIIIDQNKKGWFPTNDFANTSNFKISGDINLEFQNGQIKRY</sequence>
<dbReference type="OrthoDB" id="2703022at2"/>
<name>A0A521DWS4_9SPHI</name>
<evidence type="ECO:0000259" key="1">
    <source>
        <dbReference type="PROSITE" id="PS51819"/>
    </source>
</evidence>
<proteinExistence type="predicted"/>
<keyword evidence="3" id="KW-1185">Reference proteome</keyword>
<keyword evidence="2" id="KW-0560">Oxidoreductase</keyword>
<dbReference type="InterPro" id="IPR037523">
    <property type="entry name" value="VOC_core"/>
</dbReference>
<gene>
    <name evidence="2" type="ORF">SAMN06265350_10925</name>
</gene>
<dbReference type="EMBL" id="FXSZ01000009">
    <property type="protein sequence ID" value="SMO76095.1"/>
    <property type="molecule type" value="Genomic_DNA"/>
</dbReference>
<organism evidence="2 3">
    <name type="scientific">Solitalea koreensis</name>
    <dbReference type="NCBI Taxonomy" id="543615"/>
    <lineage>
        <taxon>Bacteria</taxon>
        <taxon>Pseudomonadati</taxon>
        <taxon>Bacteroidota</taxon>
        <taxon>Sphingobacteriia</taxon>
        <taxon>Sphingobacteriales</taxon>
        <taxon>Sphingobacteriaceae</taxon>
        <taxon>Solitalea</taxon>
    </lineage>
</organism>
<dbReference type="Gene3D" id="3.10.180.10">
    <property type="entry name" value="2,3-Dihydroxybiphenyl 1,2-Dioxygenase, domain 1"/>
    <property type="match status" value="1"/>
</dbReference>
<keyword evidence="2" id="KW-0223">Dioxygenase</keyword>
<dbReference type="RefSeq" id="WP_142604432.1">
    <property type="nucleotide sequence ID" value="NZ_FXSZ01000009.1"/>
</dbReference>
<dbReference type="InterPro" id="IPR029068">
    <property type="entry name" value="Glyas_Bleomycin-R_OHBP_Dase"/>
</dbReference>
<dbReference type="Proteomes" id="UP000315971">
    <property type="component" value="Unassembled WGS sequence"/>
</dbReference>
<dbReference type="InterPro" id="IPR004360">
    <property type="entry name" value="Glyas_Fos-R_dOase_dom"/>
</dbReference>